<dbReference type="AlphaFoldDB" id="A0A177DY95"/>
<accession>A0A177DY95</accession>
<dbReference type="KEGG" id="aalt:CC77DRAFT_523941"/>
<reference evidence="1 2" key="1">
    <citation type="submission" date="2016-05" db="EMBL/GenBank/DDBJ databases">
        <title>Comparative analysis of secretome profiles of manganese(II)-oxidizing ascomycete fungi.</title>
        <authorList>
            <consortium name="DOE Joint Genome Institute"/>
            <person name="Zeiner C.A."/>
            <person name="Purvine S.O."/>
            <person name="Zink E.M."/>
            <person name="Wu S."/>
            <person name="Pasa-Tolic L."/>
            <person name="Chaput D.L."/>
            <person name="Haridas S."/>
            <person name="Grigoriev I.V."/>
            <person name="Santelli C.M."/>
            <person name="Hansel C.M."/>
        </authorList>
    </citation>
    <scope>NUCLEOTIDE SEQUENCE [LARGE SCALE GENOMIC DNA]</scope>
    <source>
        <strain evidence="1 2">SRC1lrK2f</strain>
    </source>
</reference>
<dbReference type="GeneID" id="29117611"/>
<sequence>MRLYDPRFPRGRGPRWLSPGCPRVSLNINHASGMRWREHVPRPSIPCFIQAHQIYSFCDGLSAWGLVTVLSAS</sequence>
<dbReference type="RefSeq" id="XP_018389887.1">
    <property type="nucleotide sequence ID" value="XM_018532017.1"/>
</dbReference>
<protein>
    <submittedName>
        <fullName evidence="1">Uncharacterized protein</fullName>
    </submittedName>
</protein>
<dbReference type="EMBL" id="KV441471">
    <property type="protein sequence ID" value="OAG24466.1"/>
    <property type="molecule type" value="Genomic_DNA"/>
</dbReference>
<name>A0A177DY95_ALTAL</name>
<organism evidence="1 2">
    <name type="scientific">Alternaria alternata</name>
    <name type="common">Alternaria rot fungus</name>
    <name type="synonym">Torula alternata</name>
    <dbReference type="NCBI Taxonomy" id="5599"/>
    <lineage>
        <taxon>Eukaryota</taxon>
        <taxon>Fungi</taxon>
        <taxon>Dikarya</taxon>
        <taxon>Ascomycota</taxon>
        <taxon>Pezizomycotina</taxon>
        <taxon>Dothideomycetes</taxon>
        <taxon>Pleosporomycetidae</taxon>
        <taxon>Pleosporales</taxon>
        <taxon>Pleosporineae</taxon>
        <taxon>Pleosporaceae</taxon>
        <taxon>Alternaria</taxon>
        <taxon>Alternaria sect. Alternaria</taxon>
        <taxon>Alternaria alternata complex</taxon>
    </lineage>
</organism>
<dbReference type="VEuPathDB" id="FungiDB:CC77DRAFT_523941"/>
<keyword evidence="2" id="KW-1185">Reference proteome</keyword>
<gene>
    <name evidence="1" type="ORF">CC77DRAFT_523941</name>
</gene>
<evidence type="ECO:0000313" key="1">
    <source>
        <dbReference type="EMBL" id="OAG24466.1"/>
    </source>
</evidence>
<dbReference type="Proteomes" id="UP000077248">
    <property type="component" value="Unassembled WGS sequence"/>
</dbReference>
<proteinExistence type="predicted"/>
<evidence type="ECO:0000313" key="2">
    <source>
        <dbReference type="Proteomes" id="UP000077248"/>
    </source>
</evidence>